<dbReference type="Gene3D" id="3.40.1010.10">
    <property type="entry name" value="Cobalt-precorrin-4 Transmethylase, Domain 1"/>
    <property type="match status" value="1"/>
</dbReference>
<dbReference type="InParanoid" id="A0A3N4LDD6"/>
<dbReference type="GO" id="GO:0004851">
    <property type="term" value="F:uroporphyrin-III C-methyltransferase activity"/>
    <property type="evidence" value="ECO:0007669"/>
    <property type="project" value="UniProtKB-EC"/>
</dbReference>
<keyword evidence="5" id="KW-0949">S-adenosyl-L-methionine</keyword>
<dbReference type="InterPro" id="IPR000878">
    <property type="entry name" value="4pyrrol_Mease"/>
</dbReference>
<dbReference type="PANTHER" id="PTHR45790">
    <property type="entry name" value="SIROHEME SYNTHASE-RELATED"/>
    <property type="match status" value="1"/>
</dbReference>
<dbReference type="Pfam" id="PF14824">
    <property type="entry name" value="Sirohm_synth_M"/>
    <property type="match status" value="1"/>
</dbReference>
<organism evidence="16 17">
    <name type="scientific">Terfezia boudieri ATCC MYA-4762</name>
    <dbReference type="NCBI Taxonomy" id="1051890"/>
    <lineage>
        <taxon>Eukaryota</taxon>
        <taxon>Fungi</taxon>
        <taxon>Dikarya</taxon>
        <taxon>Ascomycota</taxon>
        <taxon>Pezizomycotina</taxon>
        <taxon>Pezizomycetes</taxon>
        <taxon>Pezizales</taxon>
        <taxon>Pezizaceae</taxon>
        <taxon>Terfezia</taxon>
    </lineage>
</organism>
<dbReference type="SUPFAM" id="SSF75615">
    <property type="entry name" value="Siroheme synthase middle domains-like"/>
    <property type="match status" value="1"/>
</dbReference>
<feature type="domain" description="Siroheme synthase central" evidence="15">
    <location>
        <begin position="133"/>
        <end position="160"/>
    </location>
</feature>
<dbReference type="InterPro" id="IPR050161">
    <property type="entry name" value="Siro_Cobalamin_biosynth"/>
</dbReference>
<dbReference type="OrthoDB" id="508204at2759"/>
<dbReference type="GO" id="GO:0019354">
    <property type="term" value="P:siroheme biosynthetic process"/>
    <property type="evidence" value="ECO:0007669"/>
    <property type="project" value="InterPro"/>
</dbReference>
<dbReference type="CDD" id="cd11642">
    <property type="entry name" value="SUMT"/>
    <property type="match status" value="1"/>
</dbReference>
<dbReference type="Pfam" id="PF00590">
    <property type="entry name" value="TP_methylase"/>
    <property type="match status" value="1"/>
</dbReference>
<dbReference type="InterPro" id="IPR003043">
    <property type="entry name" value="Uropor_MeTrfase_CS"/>
</dbReference>
<dbReference type="InterPro" id="IPR014776">
    <property type="entry name" value="4pyrrole_Mease_sub2"/>
</dbReference>
<keyword evidence="7" id="KW-0520">NAD</keyword>
<dbReference type="InterPro" id="IPR036291">
    <property type="entry name" value="NAD(P)-bd_dom_sf"/>
</dbReference>
<protein>
    <submittedName>
        <fullName evidence="16">Uroporphyrin-III C-methyltransferase</fullName>
    </submittedName>
</protein>
<comment type="catalytic activity">
    <reaction evidence="10">
        <text>uroporphyrinogen III + 2 S-adenosyl-L-methionine = precorrin-2 + 2 S-adenosyl-L-homocysteine + H(+)</text>
        <dbReference type="Rhea" id="RHEA:32459"/>
        <dbReference type="ChEBI" id="CHEBI:15378"/>
        <dbReference type="ChEBI" id="CHEBI:57308"/>
        <dbReference type="ChEBI" id="CHEBI:57856"/>
        <dbReference type="ChEBI" id="CHEBI:58827"/>
        <dbReference type="ChEBI" id="CHEBI:59789"/>
        <dbReference type="EC" id="2.1.1.107"/>
    </reaction>
</comment>
<dbReference type="InterPro" id="IPR035996">
    <property type="entry name" value="4pyrrol_Methylase_sf"/>
</dbReference>
<evidence type="ECO:0000259" key="15">
    <source>
        <dbReference type="Pfam" id="PF14824"/>
    </source>
</evidence>
<dbReference type="InterPro" id="IPR014777">
    <property type="entry name" value="4pyrrole_Mease_sub1"/>
</dbReference>
<comment type="function">
    <text evidence="11">Siroheme synthase involved in methionine biosynthesis.</text>
</comment>
<dbReference type="Pfam" id="PF14823">
    <property type="entry name" value="Sirohm_synth_C"/>
    <property type="match status" value="1"/>
</dbReference>
<dbReference type="NCBIfam" id="TIGR01469">
    <property type="entry name" value="cobA_cysG_Cterm"/>
    <property type="match status" value="1"/>
</dbReference>
<keyword evidence="3" id="KW-0028">Amino-acid biosynthesis</keyword>
<evidence type="ECO:0000313" key="17">
    <source>
        <dbReference type="Proteomes" id="UP000267821"/>
    </source>
</evidence>
<evidence type="ECO:0000256" key="11">
    <source>
        <dbReference type="ARBA" id="ARBA00055636"/>
    </source>
</evidence>
<proteinExistence type="inferred from homology"/>
<evidence type="ECO:0000256" key="6">
    <source>
        <dbReference type="ARBA" id="ARBA00023002"/>
    </source>
</evidence>
<dbReference type="AlphaFoldDB" id="A0A3N4LDD6"/>
<evidence type="ECO:0000256" key="8">
    <source>
        <dbReference type="ARBA" id="ARBA00023167"/>
    </source>
</evidence>
<dbReference type="GO" id="GO:0009086">
    <property type="term" value="P:methionine biosynthetic process"/>
    <property type="evidence" value="ECO:0007669"/>
    <property type="project" value="UniProtKB-KW"/>
</dbReference>
<dbReference type="FunFam" id="3.40.1010.10:FF:000006">
    <property type="entry name" value="Siroheme synthase, putative"/>
    <property type="match status" value="1"/>
</dbReference>
<name>A0A3N4LDD6_9PEZI</name>
<dbReference type="Gene3D" id="3.30.950.10">
    <property type="entry name" value="Methyltransferase, Cobalt-precorrin-4 Transmethylase, Domain 2"/>
    <property type="match status" value="1"/>
</dbReference>
<dbReference type="PIRSF" id="PIRSF036555">
    <property type="entry name" value="SUMT_yeast"/>
    <property type="match status" value="1"/>
</dbReference>
<gene>
    <name evidence="16" type="ORF">L211DRAFT_830436</name>
</gene>
<dbReference type="InterPro" id="IPR028162">
    <property type="entry name" value="Met8_C"/>
</dbReference>
<evidence type="ECO:0000259" key="13">
    <source>
        <dbReference type="Pfam" id="PF00590"/>
    </source>
</evidence>
<dbReference type="Gene3D" id="3.40.50.720">
    <property type="entry name" value="NAD(P)-binding Rossmann-like Domain"/>
    <property type="match status" value="1"/>
</dbReference>
<dbReference type="SUPFAM" id="SSF53790">
    <property type="entry name" value="Tetrapyrrole methylase"/>
    <property type="match status" value="1"/>
</dbReference>
<dbReference type="GO" id="GO:0032259">
    <property type="term" value="P:methylation"/>
    <property type="evidence" value="ECO:0007669"/>
    <property type="project" value="UniProtKB-KW"/>
</dbReference>
<evidence type="ECO:0000256" key="10">
    <source>
        <dbReference type="ARBA" id="ARBA00052360"/>
    </source>
</evidence>
<dbReference type="InterPro" id="IPR028281">
    <property type="entry name" value="Sirohaem_synthase_central"/>
</dbReference>
<feature type="domain" description="Siroheme biosynthesis protein Met8 C-terminal" evidence="14">
    <location>
        <begin position="221"/>
        <end position="260"/>
    </location>
</feature>
<keyword evidence="6" id="KW-0560">Oxidoreductase</keyword>
<dbReference type="EMBL" id="ML121588">
    <property type="protein sequence ID" value="RPB19489.1"/>
    <property type="molecule type" value="Genomic_DNA"/>
</dbReference>
<evidence type="ECO:0000256" key="7">
    <source>
        <dbReference type="ARBA" id="ARBA00023027"/>
    </source>
</evidence>
<evidence type="ECO:0000256" key="5">
    <source>
        <dbReference type="ARBA" id="ARBA00022691"/>
    </source>
</evidence>
<dbReference type="FunFam" id="3.40.50.720:FF:000504">
    <property type="entry name" value="Siroheme synthase, putative"/>
    <property type="match status" value="1"/>
</dbReference>
<dbReference type="InterPro" id="IPR012066">
    <property type="entry name" value="Met1_fungi"/>
</dbReference>
<dbReference type="Pfam" id="PF13241">
    <property type="entry name" value="NAD_binding_7"/>
    <property type="match status" value="1"/>
</dbReference>
<evidence type="ECO:0000256" key="9">
    <source>
        <dbReference type="ARBA" id="ARBA00023244"/>
    </source>
</evidence>
<evidence type="ECO:0000256" key="2">
    <source>
        <dbReference type="ARBA" id="ARBA00022603"/>
    </source>
</evidence>
<evidence type="ECO:0000259" key="14">
    <source>
        <dbReference type="Pfam" id="PF14823"/>
    </source>
</evidence>
<sequence length="533" mass="57042">MPSILIATDCTSHVHLIVGHTPLASARATRSLELGARVKLLAPADAPLHYNLLQQISSGAVEWIQKDIVTREDLTTLGREEVMGVVDAVFVTLSVGCAQNAQISALCKKLRIPVNVADSPSLCSFTLLSTYTDGPLHIGITTSGRGCKLASRIRREIVSHLPPRLGETCDRFGRLRRRIWQEDYAAVDAGGEGVPAEEDEDLGQGAGFNKLVVENEEGWEERKGRRIRWLSQMCEYWPLERLCALGEGDVEGLLEGYKKGGDPVVHHAQSILPPLPTLPKQGKILLVGSGPGHPDLLTTAALNAITSADLILADKLVPPPVLALIPRRTPVHIARKFPGNADAAQEELLSLGLSALQSGKTVVRLKQGDPYIYGRGGEEYLFFSAKGYAPIVVPGITSALSAGMFAGIPLTHRGVSDQVLICTGTGRKGELPVWPEYVKGRTTVLLMALHRLGEVVEGLKSRGWGGDMGCAVVERASCGDQRVVRSTLGEVVAAVEEVGSRPPGLLVVGEACGVLRGVSEGKKWVVEEGFGGF</sequence>
<dbReference type="SUPFAM" id="SSF51735">
    <property type="entry name" value="NAD(P)-binding Rossmann-fold domains"/>
    <property type="match status" value="1"/>
</dbReference>
<dbReference type="FunFam" id="3.30.950.10:FF:000005">
    <property type="entry name" value="Uroporphyrin-III c-methyltransferase, putative"/>
    <property type="match status" value="1"/>
</dbReference>
<dbReference type="GO" id="GO:0000103">
    <property type="term" value="P:sulfate assimilation"/>
    <property type="evidence" value="ECO:0007669"/>
    <property type="project" value="InterPro"/>
</dbReference>
<keyword evidence="17" id="KW-1185">Reference proteome</keyword>
<reference evidence="16 17" key="1">
    <citation type="journal article" date="2018" name="Nat. Ecol. Evol.">
        <title>Pezizomycetes genomes reveal the molecular basis of ectomycorrhizal truffle lifestyle.</title>
        <authorList>
            <person name="Murat C."/>
            <person name="Payen T."/>
            <person name="Noel B."/>
            <person name="Kuo A."/>
            <person name="Morin E."/>
            <person name="Chen J."/>
            <person name="Kohler A."/>
            <person name="Krizsan K."/>
            <person name="Balestrini R."/>
            <person name="Da Silva C."/>
            <person name="Montanini B."/>
            <person name="Hainaut M."/>
            <person name="Levati E."/>
            <person name="Barry K.W."/>
            <person name="Belfiori B."/>
            <person name="Cichocki N."/>
            <person name="Clum A."/>
            <person name="Dockter R.B."/>
            <person name="Fauchery L."/>
            <person name="Guy J."/>
            <person name="Iotti M."/>
            <person name="Le Tacon F."/>
            <person name="Lindquist E.A."/>
            <person name="Lipzen A."/>
            <person name="Malagnac F."/>
            <person name="Mello A."/>
            <person name="Molinier V."/>
            <person name="Miyauchi S."/>
            <person name="Poulain J."/>
            <person name="Riccioni C."/>
            <person name="Rubini A."/>
            <person name="Sitrit Y."/>
            <person name="Splivallo R."/>
            <person name="Traeger S."/>
            <person name="Wang M."/>
            <person name="Zifcakova L."/>
            <person name="Wipf D."/>
            <person name="Zambonelli A."/>
            <person name="Paolocci F."/>
            <person name="Nowrousian M."/>
            <person name="Ottonello S."/>
            <person name="Baldrian P."/>
            <person name="Spatafora J.W."/>
            <person name="Henrissat B."/>
            <person name="Nagy L.G."/>
            <person name="Aury J.M."/>
            <person name="Wincker P."/>
            <person name="Grigoriev I.V."/>
            <person name="Bonfante P."/>
            <person name="Martin F.M."/>
        </authorList>
    </citation>
    <scope>NUCLEOTIDE SEQUENCE [LARGE SCALE GENOMIC DNA]</scope>
    <source>
        <strain evidence="16 17">ATCC MYA-4762</strain>
    </source>
</reference>
<evidence type="ECO:0000256" key="3">
    <source>
        <dbReference type="ARBA" id="ARBA00022605"/>
    </source>
</evidence>
<dbReference type="GO" id="GO:0016491">
    <property type="term" value="F:oxidoreductase activity"/>
    <property type="evidence" value="ECO:0007669"/>
    <property type="project" value="UniProtKB-KW"/>
</dbReference>
<comment type="similarity">
    <text evidence="1 12">Belongs to the precorrin methyltransferase family.</text>
</comment>
<evidence type="ECO:0000256" key="4">
    <source>
        <dbReference type="ARBA" id="ARBA00022679"/>
    </source>
</evidence>
<dbReference type="FunCoup" id="A0A3N4LDD6">
    <property type="interactions" value="402"/>
</dbReference>
<evidence type="ECO:0000256" key="12">
    <source>
        <dbReference type="RuleBase" id="RU003960"/>
    </source>
</evidence>
<evidence type="ECO:0000313" key="16">
    <source>
        <dbReference type="EMBL" id="RPB19489.1"/>
    </source>
</evidence>
<feature type="domain" description="Tetrapyrrole methylase" evidence="13">
    <location>
        <begin position="283"/>
        <end position="491"/>
    </location>
</feature>
<dbReference type="PANTHER" id="PTHR45790:SF6">
    <property type="entry name" value="UROPORPHYRINOGEN-III C-METHYLTRANSFERASE"/>
    <property type="match status" value="1"/>
</dbReference>
<accession>A0A3N4LDD6</accession>
<dbReference type="PROSITE" id="PS00840">
    <property type="entry name" value="SUMT_2"/>
    <property type="match status" value="1"/>
</dbReference>
<keyword evidence="8" id="KW-0486">Methionine biosynthesis</keyword>
<dbReference type="Proteomes" id="UP000267821">
    <property type="component" value="Unassembled WGS sequence"/>
</dbReference>
<dbReference type="InterPro" id="IPR006366">
    <property type="entry name" value="CobA/CysG_C"/>
</dbReference>
<keyword evidence="4 12" id="KW-0808">Transferase</keyword>
<keyword evidence="2 12" id="KW-0489">Methyltransferase</keyword>
<evidence type="ECO:0000256" key="1">
    <source>
        <dbReference type="ARBA" id="ARBA00005879"/>
    </source>
</evidence>
<keyword evidence="9" id="KW-0627">Porphyrin biosynthesis</keyword>
<dbReference type="STRING" id="1051890.A0A3N4LDD6"/>